<evidence type="ECO:0000256" key="6">
    <source>
        <dbReference type="ARBA" id="ARBA00022989"/>
    </source>
</evidence>
<dbReference type="InterPro" id="IPR029044">
    <property type="entry name" value="Nucleotide-diphossugar_trans"/>
</dbReference>
<evidence type="ECO:0000256" key="2">
    <source>
        <dbReference type="ARBA" id="ARBA00022475"/>
    </source>
</evidence>
<dbReference type="CDD" id="cd04187">
    <property type="entry name" value="DPM1_like_bac"/>
    <property type="match status" value="1"/>
</dbReference>
<dbReference type="Pfam" id="PF00535">
    <property type="entry name" value="Glycos_transf_2"/>
    <property type="match status" value="1"/>
</dbReference>
<gene>
    <name evidence="11" type="ORF">Mal4_38370</name>
</gene>
<dbReference type="EMBL" id="CP036275">
    <property type="protein sequence ID" value="QDU39492.1"/>
    <property type="molecule type" value="Genomic_DNA"/>
</dbReference>
<evidence type="ECO:0000256" key="3">
    <source>
        <dbReference type="ARBA" id="ARBA00022676"/>
    </source>
</evidence>
<dbReference type="KEGG" id="mri:Mal4_38370"/>
<dbReference type="PANTHER" id="PTHR48090">
    <property type="entry name" value="UNDECAPRENYL-PHOSPHATE 4-DEOXY-4-FORMAMIDO-L-ARABINOSE TRANSFERASE-RELATED"/>
    <property type="match status" value="1"/>
</dbReference>
<dbReference type="InterPro" id="IPR050256">
    <property type="entry name" value="Glycosyltransferase_2"/>
</dbReference>
<dbReference type="Proteomes" id="UP000320496">
    <property type="component" value="Chromosome"/>
</dbReference>
<dbReference type="GO" id="GO:0016757">
    <property type="term" value="F:glycosyltransferase activity"/>
    <property type="evidence" value="ECO:0007669"/>
    <property type="project" value="UniProtKB-KW"/>
</dbReference>
<organism evidence="11 12">
    <name type="scientific">Maioricimonas rarisocia</name>
    <dbReference type="NCBI Taxonomy" id="2528026"/>
    <lineage>
        <taxon>Bacteria</taxon>
        <taxon>Pseudomonadati</taxon>
        <taxon>Planctomycetota</taxon>
        <taxon>Planctomycetia</taxon>
        <taxon>Planctomycetales</taxon>
        <taxon>Planctomycetaceae</taxon>
        <taxon>Maioricimonas</taxon>
    </lineage>
</organism>
<comment type="subcellular location">
    <subcellularLocation>
        <location evidence="1">Cell membrane</location>
        <topology evidence="1">Multi-pass membrane protein</topology>
    </subcellularLocation>
</comment>
<evidence type="ECO:0000256" key="5">
    <source>
        <dbReference type="ARBA" id="ARBA00022692"/>
    </source>
</evidence>
<keyword evidence="5 9" id="KW-0812">Transmembrane</keyword>
<feature type="transmembrane region" description="Helical" evidence="9">
    <location>
        <begin position="293"/>
        <end position="315"/>
    </location>
</feature>
<accession>A0A517ZAI4</accession>
<sequence length="352" mass="39196">MSGPITAPDFNALQTGRCRVDNGARAPHREEGGRPFLSVVAPCYNEADGLDTFYREVRKVCDALGRTYEIVLVNDGSTDGTRERMQQLARSDAAIVAVNLSRNFGQERALAAGLSVCRGELVLILDADLQDPPDLLPRMLARIEEGADVVYGQRRSREGETWFKRSSAWLFYLLLNTVSETPVPRNTGPFRLMRRRVVDELLSMPEPQRFLRGLVSWVGFTQEPILYDRQRRHTGQTHFPVRKMWALACDAVCSLSRLPLRLAGWFALVAMLVMAAALLRCGYDWFSSGTVDGWLAAFGLLSGLSGMQLLSLHILGEYVGRIAEQTRGRPLFIIESVVRQPAAAGVTAEARR</sequence>
<dbReference type="RefSeq" id="WP_145370671.1">
    <property type="nucleotide sequence ID" value="NZ_CP036275.1"/>
</dbReference>
<name>A0A517ZAI4_9PLAN</name>
<keyword evidence="4" id="KW-0808">Transferase</keyword>
<keyword evidence="2" id="KW-1003">Cell membrane</keyword>
<dbReference type="OrthoDB" id="9807778at2"/>
<reference evidence="11 12" key="1">
    <citation type="submission" date="2019-02" db="EMBL/GenBank/DDBJ databases">
        <title>Deep-cultivation of Planctomycetes and their phenomic and genomic characterization uncovers novel biology.</title>
        <authorList>
            <person name="Wiegand S."/>
            <person name="Jogler M."/>
            <person name="Boedeker C."/>
            <person name="Pinto D."/>
            <person name="Vollmers J."/>
            <person name="Rivas-Marin E."/>
            <person name="Kohn T."/>
            <person name="Peeters S.H."/>
            <person name="Heuer A."/>
            <person name="Rast P."/>
            <person name="Oberbeckmann S."/>
            <person name="Bunk B."/>
            <person name="Jeske O."/>
            <person name="Meyerdierks A."/>
            <person name="Storesund J.E."/>
            <person name="Kallscheuer N."/>
            <person name="Luecker S."/>
            <person name="Lage O.M."/>
            <person name="Pohl T."/>
            <person name="Merkel B.J."/>
            <person name="Hornburger P."/>
            <person name="Mueller R.-W."/>
            <person name="Bruemmer F."/>
            <person name="Labrenz M."/>
            <person name="Spormann A.M."/>
            <person name="Op den Camp H."/>
            <person name="Overmann J."/>
            <person name="Amann R."/>
            <person name="Jetten M.S.M."/>
            <person name="Mascher T."/>
            <person name="Medema M.H."/>
            <person name="Devos D.P."/>
            <person name="Kaster A.-K."/>
            <person name="Ovreas L."/>
            <person name="Rohde M."/>
            <person name="Galperin M.Y."/>
            <person name="Jogler C."/>
        </authorList>
    </citation>
    <scope>NUCLEOTIDE SEQUENCE [LARGE SCALE GENOMIC DNA]</scope>
    <source>
        <strain evidence="11 12">Mal4</strain>
    </source>
</reference>
<evidence type="ECO:0000256" key="4">
    <source>
        <dbReference type="ARBA" id="ARBA00022679"/>
    </source>
</evidence>
<keyword evidence="12" id="KW-1185">Reference proteome</keyword>
<dbReference type="Gene3D" id="3.90.550.10">
    <property type="entry name" value="Spore Coat Polysaccharide Biosynthesis Protein SpsA, Chain A"/>
    <property type="match status" value="1"/>
</dbReference>
<evidence type="ECO:0000259" key="10">
    <source>
        <dbReference type="Pfam" id="PF00535"/>
    </source>
</evidence>
<keyword evidence="6 9" id="KW-1133">Transmembrane helix</keyword>
<dbReference type="GO" id="GO:0005886">
    <property type="term" value="C:plasma membrane"/>
    <property type="evidence" value="ECO:0007669"/>
    <property type="project" value="UniProtKB-SubCell"/>
</dbReference>
<evidence type="ECO:0000313" key="11">
    <source>
        <dbReference type="EMBL" id="QDU39492.1"/>
    </source>
</evidence>
<evidence type="ECO:0000256" key="8">
    <source>
        <dbReference type="ARBA" id="ARBA00038152"/>
    </source>
</evidence>
<dbReference type="AlphaFoldDB" id="A0A517ZAI4"/>
<evidence type="ECO:0000256" key="1">
    <source>
        <dbReference type="ARBA" id="ARBA00004651"/>
    </source>
</evidence>
<dbReference type="FunFam" id="3.90.550.10:FF:000079">
    <property type="entry name" value="Probable glycosyl transferase"/>
    <property type="match status" value="1"/>
</dbReference>
<dbReference type="SUPFAM" id="SSF53448">
    <property type="entry name" value="Nucleotide-diphospho-sugar transferases"/>
    <property type="match status" value="1"/>
</dbReference>
<dbReference type="InterPro" id="IPR001173">
    <property type="entry name" value="Glyco_trans_2-like"/>
</dbReference>
<protein>
    <recommendedName>
        <fullName evidence="10">Glycosyltransferase 2-like domain-containing protein</fullName>
    </recommendedName>
</protein>
<comment type="similarity">
    <text evidence="8">Belongs to the glycosyltransferase 2 family. GtrB subfamily.</text>
</comment>
<keyword evidence="7 9" id="KW-0472">Membrane</keyword>
<evidence type="ECO:0000256" key="9">
    <source>
        <dbReference type="SAM" id="Phobius"/>
    </source>
</evidence>
<feature type="domain" description="Glycosyltransferase 2-like" evidence="10">
    <location>
        <begin position="38"/>
        <end position="201"/>
    </location>
</feature>
<evidence type="ECO:0000313" key="12">
    <source>
        <dbReference type="Proteomes" id="UP000320496"/>
    </source>
</evidence>
<evidence type="ECO:0000256" key="7">
    <source>
        <dbReference type="ARBA" id="ARBA00023136"/>
    </source>
</evidence>
<dbReference type="PANTHER" id="PTHR48090:SF1">
    <property type="entry name" value="PROPHAGE BACTOPRENOL GLUCOSYL TRANSFERASE HOMOLOG"/>
    <property type="match status" value="1"/>
</dbReference>
<feature type="transmembrane region" description="Helical" evidence="9">
    <location>
        <begin position="262"/>
        <end position="281"/>
    </location>
</feature>
<proteinExistence type="inferred from homology"/>
<keyword evidence="3" id="KW-0328">Glycosyltransferase</keyword>